<dbReference type="HOGENOM" id="CLU_2540680_0_0_6"/>
<name>J3YT87_9ENTR</name>
<dbReference type="Proteomes" id="UP000003937">
    <property type="component" value="Chromosome"/>
</dbReference>
<sequence>MLLMYFVFPDKSSAIRLSDICGTVKILVQAFFWFLGSLIDDVFLVDVVRVIIHHVSNLQPVNISRFISLLISNLQCLLFIFLS</sequence>
<evidence type="ECO:0000313" key="1">
    <source>
        <dbReference type="EMBL" id="AFP85648.1"/>
    </source>
</evidence>
<keyword evidence="2" id="KW-1185">Reference proteome</keyword>
<dbReference type="EMBL" id="CP003547">
    <property type="protein sequence ID" value="AFP85648.1"/>
    <property type="molecule type" value="Genomic_DNA"/>
</dbReference>
<organism evidence="1 2">
    <name type="scientific">secondary endosymbiont of Heteropsylla cubana</name>
    <dbReference type="NCBI Taxonomy" id="134287"/>
    <lineage>
        <taxon>Bacteria</taxon>
        <taxon>Pseudomonadati</taxon>
        <taxon>Pseudomonadota</taxon>
        <taxon>Gammaproteobacteria</taxon>
        <taxon>Enterobacterales</taxon>
        <taxon>Enterobacteriaceae</taxon>
        <taxon>aphid secondary symbionts</taxon>
    </lineage>
</organism>
<proteinExistence type="predicted"/>
<reference evidence="1 2" key="1">
    <citation type="journal article" date="2012" name="Mol. Biol. Evol.">
        <title>Genome reduction and co-evolution between the primary and secondary bacterial symbionts of psyllids.</title>
        <authorList>
            <person name="Sloan D.B."/>
            <person name="Moran N.A."/>
        </authorList>
    </citation>
    <scope>NUCLEOTIDE SEQUENCE [LARGE SCALE GENOMIC DNA]</scope>
    <source>
        <strain evidence="1">Hcub_S</strain>
    </source>
</reference>
<evidence type="ECO:0000313" key="2">
    <source>
        <dbReference type="Proteomes" id="UP000003937"/>
    </source>
</evidence>
<accession>J3YT87</accession>
<dbReference type="AlphaFoldDB" id="J3YT87"/>
<dbReference type="KEGG" id="sehc:A35E_00350"/>
<gene>
    <name evidence="1" type="ORF">A35E_00350</name>
</gene>
<protein>
    <submittedName>
        <fullName evidence="1">Uncharacterized protein</fullName>
    </submittedName>
</protein>